<dbReference type="PANTHER" id="PTHR30563">
    <property type="entry name" value="DNA RECOMBINATION PROTEIN RMUC"/>
    <property type="match status" value="1"/>
</dbReference>
<comment type="caution">
    <text evidence="7">The sequence shown here is derived from an EMBL/GenBank/DDBJ whole genome shotgun (WGS) entry which is preliminary data.</text>
</comment>
<dbReference type="AlphaFoldDB" id="A0A9D1L1U8"/>
<comment type="function">
    <text evidence="1">Involved in DNA recombination.</text>
</comment>
<evidence type="ECO:0000256" key="4">
    <source>
        <dbReference type="ARBA" id="ARBA00023172"/>
    </source>
</evidence>
<reference evidence="7" key="1">
    <citation type="submission" date="2020-10" db="EMBL/GenBank/DDBJ databases">
        <authorList>
            <person name="Gilroy R."/>
        </authorList>
    </citation>
    <scope>NUCLEOTIDE SEQUENCE</scope>
    <source>
        <strain evidence="7">1063</strain>
    </source>
</reference>
<reference evidence="7" key="2">
    <citation type="journal article" date="2021" name="PeerJ">
        <title>Extensive microbial diversity within the chicken gut microbiome revealed by metagenomics and culture.</title>
        <authorList>
            <person name="Gilroy R."/>
            <person name="Ravi A."/>
            <person name="Getino M."/>
            <person name="Pursley I."/>
            <person name="Horton D.L."/>
            <person name="Alikhan N.F."/>
            <person name="Baker D."/>
            <person name="Gharbi K."/>
            <person name="Hall N."/>
            <person name="Watson M."/>
            <person name="Adriaenssens E.M."/>
            <person name="Foster-Nyarko E."/>
            <person name="Jarju S."/>
            <person name="Secka A."/>
            <person name="Antonio M."/>
            <person name="Oren A."/>
            <person name="Chaudhuri R.R."/>
            <person name="La Ragione R."/>
            <person name="Hildebrand F."/>
            <person name="Pallen M.J."/>
        </authorList>
    </citation>
    <scope>NUCLEOTIDE SEQUENCE</scope>
    <source>
        <strain evidence="7">1063</strain>
    </source>
</reference>
<evidence type="ECO:0000256" key="2">
    <source>
        <dbReference type="ARBA" id="ARBA00009840"/>
    </source>
</evidence>
<comment type="similarity">
    <text evidence="2">Belongs to the RmuC family.</text>
</comment>
<dbReference type="Proteomes" id="UP000824088">
    <property type="component" value="Unassembled WGS sequence"/>
</dbReference>
<evidence type="ECO:0000313" key="8">
    <source>
        <dbReference type="Proteomes" id="UP000824088"/>
    </source>
</evidence>
<evidence type="ECO:0000256" key="6">
    <source>
        <dbReference type="SAM" id="Phobius"/>
    </source>
</evidence>
<keyword evidence="3 5" id="KW-0175">Coiled coil</keyword>
<keyword evidence="6" id="KW-0472">Membrane</keyword>
<dbReference type="InterPro" id="IPR003798">
    <property type="entry name" value="DNA_recombination_RmuC"/>
</dbReference>
<evidence type="ECO:0000256" key="3">
    <source>
        <dbReference type="ARBA" id="ARBA00023054"/>
    </source>
</evidence>
<proteinExistence type="inferred from homology"/>
<protein>
    <submittedName>
        <fullName evidence="7">DNA recombination protein RmuC</fullName>
    </submittedName>
</protein>
<dbReference type="EMBL" id="DVMN01000034">
    <property type="protein sequence ID" value="HIU21005.1"/>
    <property type="molecule type" value="Genomic_DNA"/>
</dbReference>
<evidence type="ECO:0000256" key="1">
    <source>
        <dbReference type="ARBA" id="ARBA00003416"/>
    </source>
</evidence>
<accession>A0A9D1L1U8</accession>
<feature type="transmembrane region" description="Helical" evidence="6">
    <location>
        <begin position="6"/>
        <end position="28"/>
    </location>
</feature>
<gene>
    <name evidence="7" type="primary">rmuC</name>
    <name evidence="7" type="ORF">IAD51_02035</name>
</gene>
<dbReference type="Gene3D" id="1.20.120.20">
    <property type="entry name" value="Apolipoprotein"/>
    <property type="match status" value="1"/>
</dbReference>
<dbReference type="SUPFAM" id="SSF58113">
    <property type="entry name" value="Apolipoprotein A-I"/>
    <property type="match status" value="1"/>
</dbReference>
<sequence length="478" mass="52908">MTPTEILTIVFAAVAAVSGIAALIVALARRGGGAFDDRVLREEQKRAKEDIIKEVDYARKSIGDANTQSNSAVANMLNAYLGGAEKKTAELVEYMNRAMAQLAAAEKENAEKTGEALGKNLGDVKAEFKAGVADMRGDLERQFAEIRKDLTQNVDRMRADMQARLKEVREDNEKQLDKMRATVDEKLSETLEKRVQDAFKQVSERLDSVQKGFGEMKELTASVGNLNRIFSNVKTRGNWGEVSLQSLLEQILAPEQYKTQFCVSPRSREAVDFAVAMPGQAGEEVYLPIDAKFPLEDYYRLLDASDAGNKAAVELARKALRDRVKSEARSINEKYIKVPRTTNFAVLYVPNEGLYAEILRDGSFASDLQTQYRVTVCGPTTISALLNSLQVGFTTLKIQKKSGEIIKLMQAVRTDFTKFTGLIDTIRSRAQGVVKAVDDIDKRNQLLTKKLDKLGDDMPEGYIAEEAAAAIDAPQEVE</sequence>
<evidence type="ECO:0000256" key="5">
    <source>
        <dbReference type="SAM" id="Coils"/>
    </source>
</evidence>
<organism evidence="7 8">
    <name type="scientific">Candidatus Limadaptatus stercorigallinarum</name>
    <dbReference type="NCBI Taxonomy" id="2840845"/>
    <lineage>
        <taxon>Bacteria</taxon>
        <taxon>Bacillati</taxon>
        <taxon>Bacillota</taxon>
        <taxon>Clostridia</taxon>
        <taxon>Eubacteriales</taxon>
        <taxon>Candidatus Limadaptatus</taxon>
    </lineage>
</organism>
<keyword evidence="6" id="KW-1133">Transmembrane helix</keyword>
<dbReference type="Pfam" id="PF02646">
    <property type="entry name" value="RmuC"/>
    <property type="match status" value="1"/>
</dbReference>
<name>A0A9D1L1U8_9FIRM</name>
<keyword evidence="6" id="KW-0812">Transmembrane</keyword>
<dbReference type="GO" id="GO:0006310">
    <property type="term" value="P:DNA recombination"/>
    <property type="evidence" value="ECO:0007669"/>
    <property type="project" value="UniProtKB-KW"/>
</dbReference>
<dbReference type="PANTHER" id="PTHR30563:SF0">
    <property type="entry name" value="DNA RECOMBINATION PROTEIN RMUC"/>
    <property type="match status" value="1"/>
</dbReference>
<keyword evidence="4" id="KW-0233">DNA recombination</keyword>
<evidence type="ECO:0000313" key="7">
    <source>
        <dbReference type="EMBL" id="HIU21005.1"/>
    </source>
</evidence>
<feature type="coiled-coil region" evidence="5">
    <location>
        <begin position="158"/>
        <end position="189"/>
    </location>
</feature>